<reference evidence="3" key="1">
    <citation type="submission" date="2017-06" db="EMBL/GenBank/DDBJ databases">
        <authorList>
            <person name="Kim H.J."/>
            <person name="Triplett B.A."/>
        </authorList>
    </citation>
    <scope>NUCLEOTIDE SEQUENCE [LARGE SCALE GENOMIC DNA]</scope>
    <source>
        <strain evidence="3">DSM 26170</strain>
    </source>
</reference>
<reference evidence="4 6" key="3">
    <citation type="submission" date="2019-02" db="EMBL/GenBank/DDBJ databases">
        <authorList>
            <person name="Zhang G."/>
        </authorList>
    </citation>
    <scope>NUCLEOTIDE SEQUENCE [LARGE SCALE GENOMIC DNA]</scope>
    <source>
        <strain evidence="4 6">CMB17</strain>
    </source>
</reference>
<dbReference type="Proteomes" id="UP000198409">
    <property type="component" value="Unassembled WGS sequence"/>
</dbReference>
<sequence>MMGSGNPLDLKGTRPVSSARRTRGRLACLSGAMAEDRVARVLEDQGISVLARRWRGTAGEIDLVCQDGPCLAFVEVKRSATHAEAAQRLGPVQQGRIMRAALEYCDSHGHQPLPELRFDAALVDARGRVELVKRAFEEAFG</sequence>
<name>A0A238XDH1_9RHOB</name>
<dbReference type="GO" id="GO:0004519">
    <property type="term" value="F:endonuclease activity"/>
    <property type="evidence" value="ECO:0007669"/>
    <property type="project" value="UniProtKB-KW"/>
</dbReference>
<keyword evidence="3" id="KW-0540">Nuclease</keyword>
<dbReference type="PANTHER" id="PTHR34039">
    <property type="entry name" value="UPF0102 PROTEIN YRAN"/>
    <property type="match status" value="1"/>
</dbReference>
<dbReference type="Proteomes" id="UP000292859">
    <property type="component" value="Unassembled WGS sequence"/>
</dbReference>
<evidence type="ECO:0000313" key="5">
    <source>
        <dbReference type="Proteomes" id="UP000198409"/>
    </source>
</evidence>
<organism evidence="3 5">
    <name type="scientific">Paracoccus sediminis</name>
    <dbReference type="NCBI Taxonomy" id="1214787"/>
    <lineage>
        <taxon>Bacteria</taxon>
        <taxon>Pseudomonadati</taxon>
        <taxon>Pseudomonadota</taxon>
        <taxon>Alphaproteobacteria</taxon>
        <taxon>Rhodobacterales</taxon>
        <taxon>Paracoccaceae</taxon>
        <taxon>Paracoccus</taxon>
    </lineage>
</organism>
<dbReference type="GO" id="GO:0003676">
    <property type="term" value="F:nucleic acid binding"/>
    <property type="evidence" value="ECO:0007669"/>
    <property type="project" value="InterPro"/>
</dbReference>
<proteinExistence type="inferred from homology"/>
<dbReference type="InterPro" id="IPR003509">
    <property type="entry name" value="UPF0102_YraN-like"/>
</dbReference>
<dbReference type="HAMAP" id="MF_00048">
    <property type="entry name" value="UPF0102"/>
    <property type="match status" value="1"/>
</dbReference>
<comment type="similarity">
    <text evidence="1 2">Belongs to the UPF0102 family.</text>
</comment>
<evidence type="ECO:0000313" key="4">
    <source>
        <dbReference type="EMBL" id="TBN49620.1"/>
    </source>
</evidence>
<dbReference type="EMBL" id="SIRL01000007">
    <property type="protein sequence ID" value="TBN49620.1"/>
    <property type="molecule type" value="Genomic_DNA"/>
</dbReference>
<dbReference type="AlphaFoldDB" id="A0A238XDH1"/>
<dbReference type="RefSeq" id="WP_089388580.1">
    <property type="nucleotide sequence ID" value="NZ_FZNM01000009.1"/>
</dbReference>
<dbReference type="Gene3D" id="3.40.1350.10">
    <property type="match status" value="1"/>
</dbReference>
<dbReference type="InterPro" id="IPR011335">
    <property type="entry name" value="Restrct_endonuc-II-like"/>
</dbReference>
<keyword evidence="3" id="KW-0378">Hydrolase</keyword>
<reference evidence="5" key="2">
    <citation type="submission" date="2017-06" db="EMBL/GenBank/DDBJ databases">
        <authorList>
            <person name="Varghese N."/>
            <person name="Submissions S."/>
        </authorList>
    </citation>
    <scope>NUCLEOTIDE SEQUENCE [LARGE SCALE GENOMIC DNA]</scope>
    <source>
        <strain evidence="5">DSM 26170</strain>
    </source>
</reference>
<evidence type="ECO:0000256" key="1">
    <source>
        <dbReference type="ARBA" id="ARBA00006738"/>
    </source>
</evidence>
<dbReference type="InterPro" id="IPR011856">
    <property type="entry name" value="tRNA_endonuc-like_dom_sf"/>
</dbReference>
<keyword evidence="6" id="KW-1185">Reference proteome</keyword>
<keyword evidence="3" id="KW-0255">Endonuclease</keyword>
<dbReference type="SUPFAM" id="SSF52980">
    <property type="entry name" value="Restriction endonuclease-like"/>
    <property type="match status" value="1"/>
</dbReference>
<evidence type="ECO:0000256" key="2">
    <source>
        <dbReference type="HAMAP-Rule" id="MF_00048"/>
    </source>
</evidence>
<accession>A0A238XDH1</accession>
<dbReference type="EMBL" id="FZNM01000009">
    <property type="protein sequence ID" value="SNR56374.1"/>
    <property type="molecule type" value="Genomic_DNA"/>
</dbReference>
<evidence type="ECO:0000313" key="3">
    <source>
        <dbReference type="EMBL" id="SNR56374.1"/>
    </source>
</evidence>
<dbReference type="Pfam" id="PF02021">
    <property type="entry name" value="UPF0102"/>
    <property type="match status" value="1"/>
</dbReference>
<gene>
    <name evidence="4" type="ORF">EYF88_11155</name>
    <name evidence="3" type="ORF">SAMN06265378_10950</name>
</gene>
<evidence type="ECO:0000313" key="6">
    <source>
        <dbReference type="Proteomes" id="UP000292859"/>
    </source>
</evidence>
<protein>
    <recommendedName>
        <fullName evidence="2">UPF0102 protein EYF88_11155</fullName>
    </recommendedName>
</protein>
<dbReference type="PANTHER" id="PTHR34039:SF1">
    <property type="entry name" value="UPF0102 PROTEIN YRAN"/>
    <property type="match status" value="1"/>
</dbReference>